<dbReference type="Pfam" id="PF23055">
    <property type="entry name" value="DUF7041"/>
    <property type="match status" value="1"/>
</dbReference>
<dbReference type="Proteomes" id="UP001160148">
    <property type="component" value="Unassembled WGS sequence"/>
</dbReference>
<evidence type="ECO:0000313" key="3">
    <source>
        <dbReference type="Proteomes" id="UP001160148"/>
    </source>
</evidence>
<comment type="caution">
    <text evidence="2">The sequence shown here is derived from an EMBL/GenBank/DDBJ whole genome shotgun (WGS) entry which is preliminary data.</text>
</comment>
<protein>
    <recommendedName>
        <fullName evidence="1">DUF7041 domain-containing protein</fullName>
    </recommendedName>
</protein>
<gene>
    <name evidence="2" type="ORF">MEUPH1_LOCUS30198</name>
</gene>
<dbReference type="PANTHER" id="PTHR33327:SF3">
    <property type="entry name" value="RNA-DIRECTED DNA POLYMERASE"/>
    <property type="match status" value="1"/>
</dbReference>
<proteinExistence type="predicted"/>
<evidence type="ECO:0000259" key="1">
    <source>
        <dbReference type="Pfam" id="PF23055"/>
    </source>
</evidence>
<evidence type="ECO:0000313" key="2">
    <source>
        <dbReference type="EMBL" id="CAI6376867.1"/>
    </source>
</evidence>
<dbReference type="AlphaFoldDB" id="A0AAV0YAE3"/>
<name>A0AAV0YAE3_9HEMI</name>
<organism evidence="2 3">
    <name type="scientific">Macrosiphum euphorbiae</name>
    <name type="common">potato aphid</name>
    <dbReference type="NCBI Taxonomy" id="13131"/>
    <lineage>
        <taxon>Eukaryota</taxon>
        <taxon>Metazoa</taxon>
        <taxon>Ecdysozoa</taxon>
        <taxon>Arthropoda</taxon>
        <taxon>Hexapoda</taxon>
        <taxon>Insecta</taxon>
        <taxon>Pterygota</taxon>
        <taxon>Neoptera</taxon>
        <taxon>Paraneoptera</taxon>
        <taxon>Hemiptera</taxon>
        <taxon>Sternorrhyncha</taxon>
        <taxon>Aphidomorpha</taxon>
        <taxon>Aphidoidea</taxon>
        <taxon>Aphididae</taxon>
        <taxon>Macrosiphini</taxon>
        <taxon>Macrosiphum</taxon>
    </lineage>
</organism>
<reference evidence="2 3" key="1">
    <citation type="submission" date="2023-01" db="EMBL/GenBank/DDBJ databases">
        <authorList>
            <person name="Whitehead M."/>
        </authorList>
    </citation>
    <scope>NUCLEOTIDE SEQUENCE [LARGE SCALE GENOMIC DNA]</scope>
</reference>
<dbReference type="InterPro" id="IPR055469">
    <property type="entry name" value="DUF7041"/>
</dbReference>
<keyword evidence="3" id="KW-1185">Reference proteome</keyword>
<feature type="domain" description="DUF7041" evidence="1">
    <location>
        <begin position="32"/>
        <end position="92"/>
    </location>
</feature>
<accession>A0AAV0YAE3</accession>
<dbReference type="EMBL" id="CARXXK010001583">
    <property type="protein sequence ID" value="CAI6376867.1"/>
    <property type="molecule type" value="Genomic_DNA"/>
</dbReference>
<dbReference type="PANTHER" id="PTHR33327">
    <property type="entry name" value="ENDONUCLEASE"/>
    <property type="match status" value="1"/>
</dbReference>
<sequence length="93" mass="10389">MENENTNANTNNSLTSNNYPAFATVNRVTVKVPPFWKIDPAIWSAQVEAQFHLGGITNDLTKYNHIVGAVDTEILSQVSDIIQKPPDTDRYNL</sequence>